<sequence>MGSRSSSDLNLHDEDKLLSSSSPYDTHFTSYNSRTHRPRRRFLNWRNISVILSSLLLLAGISVWLHVILLVKNMHCKTTPEEEKFEPDLRYSRRVIFQMHKFYGGPPSNATNEMWERLLPPGDGIVALPEKFTKSLPPSRPGDEEGTYVYGISMFHQLHCLNFLRFAYYPGEVKDMPPDEVVLHRDHCLDYIRQAIMCNGDATFEPLKEFGVDGMGAIHQCRDFDSMFTWAYEQRSNKTDSGYESSTRTHTPAKLNTVGGGSSGHSHAHLGGRRL</sequence>
<dbReference type="InterPro" id="IPR021765">
    <property type="entry name" value="UstYa-like"/>
</dbReference>
<feature type="transmembrane region" description="Helical" evidence="5">
    <location>
        <begin position="48"/>
        <end position="71"/>
    </location>
</feature>
<keyword evidence="7" id="KW-1185">Reference proteome</keyword>
<evidence type="ECO:0000256" key="4">
    <source>
        <dbReference type="SAM" id="MobiDB-lite"/>
    </source>
</evidence>
<dbReference type="GO" id="GO:0043386">
    <property type="term" value="P:mycotoxin biosynthetic process"/>
    <property type="evidence" value="ECO:0007669"/>
    <property type="project" value="InterPro"/>
</dbReference>
<dbReference type="EMBL" id="HF935644">
    <property type="protein sequence ID" value="CCX31738.1"/>
    <property type="molecule type" value="Genomic_DNA"/>
</dbReference>
<feature type="region of interest" description="Disordered" evidence="4">
    <location>
        <begin position="238"/>
        <end position="275"/>
    </location>
</feature>
<dbReference type="PANTHER" id="PTHR33365">
    <property type="entry name" value="YALI0B05434P"/>
    <property type="match status" value="1"/>
</dbReference>
<keyword evidence="5" id="KW-0812">Transmembrane</keyword>
<evidence type="ECO:0000256" key="1">
    <source>
        <dbReference type="ARBA" id="ARBA00004685"/>
    </source>
</evidence>
<dbReference type="Pfam" id="PF11807">
    <property type="entry name" value="UstYa"/>
    <property type="match status" value="1"/>
</dbReference>
<dbReference type="GO" id="GO:0016491">
    <property type="term" value="F:oxidoreductase activity"/>
    <property type="evidence" value="ECO:0007669"/>
    <property type="project" value="UniProtKB-KW"/>
</dbReference>
<feature type="compositionally biased region" description="Polar residues" evidence="4">
    <location>
        <begin position="239"/>
        <end position="250"/>
    </location>
</feature>
<keyword evidence="5" id="KW-0472">Membrane</keyword>
<dbReference type="Proteomes" id="UP000018144">
    <property type="component" value="Unassembled WGS sequence"/>
</dbReference>
<proteinExistence type="inferred from homology"/>
<accession>U4LIH6</accession>
<gene>
    <name evidence="6" type="ORF">PCON_11376</name>
</gene>
<dbReference type="AlphaFoldDB" id="U4LIH6"/>
<evidence type="ECO:0000256" key="2">
    <source>
        <dbReference type="ARBA" id="ARBA00023002"/>
    </source>
</evidence>
<dbReference type="PANTHER" id="PTHR33365:SF11">
    <property type="entry name" value="TAT PATHWAY SIGNAL SEQUENCE"/>
    <property type="match status" value="1"/>
</dbReference>
<keyword evidence="5" id="KW-1133">Transmembrane helix</keyword>
<name>U4LIH6_PYROM</name>
<comment type="similarity">
    <text evidence="3">Belongs to the ustYa family.</text>
</comment>
<dbReference type="OMA" id="NGMGATH"/>
<protein>
    <submittedName>
        <fullName evidence="6">Uncharacterized protein</fullName>
    </submittedName>
</protein>
<evidence type="ECO:0000256" key="3">
    <source>
        <dbReference type="ARBA" id="ARBA00035112"/>
    </source>
</evidence>
<evidence type="ECO:0000256" key="5">
    <source>
        <dbReference type="SAM" id="Phobius"/>
    </source>
</evidence>
<dbReference type="STRING" id="1076935.U4LIH6"/>
<reference evidence="6 7" key="1">
    <citation type="journal article" date="2013" name="PLoS Genet.">
        <title>The genome and development-dependent transcriptomes of Pyronema confluens: a window into fungal evolution.</title>
        <authorList>
            <person name="Traeger S."/>
            <person name="Altegoer F."/>
            <person name="Freitag M."/>
            <person name="Gabaldon T."/>
            <person name="Kempken F."/>
            <person name="Kumar A."/>
            <person name="Marcet-Houben M."/>
            <person name="Poggeler S."/>
            <person name="Stajich J.E."/>
            <person name="Nowrousian M."/>
        </authorList>
    </citation>
    <scope>NUCLEOTIDE SEQUENCE [LARGE SCALE GENOMIC DNA]</scope>
    <source>
        <strain evidence="7">CBS 100304</strain>
        <tissue evidence="6">Vegetative mycelium</tissue>
    </source>
</reference>
<evidence type="ECO:0000313" key="7">
    <source>
        <dbReference type="Proteomes" id="UP000018144"/>
    </source>
</evidence>
<feature type="compositionally biased region" description="Basic residues" evidence="4">
    <location>
        <begin position="266"/>
        <end position="275"/>
    </location>
</feature>
<comment type="pathway">
    <text evidence="1">Mycotoxin biosynthesis.</text>
</comment>
<keyword evidence="2" id="KW-0560">Oxidoreductase</keyword>
<evidence type="ECO:0000313" key="6">
    <source>
        <dbReference type="EMBL" id="CCX31738.1"/>
    </source>
</evidence>
<dbReference type="eggNOG" id="ENOG502RXIB">
    <property type="taxonomic scope" value="Eukaryota"/>
</dbReference>
<dbReference type="OrthoDB" id="3687641at2759"/>
<organism evidence="6 7">
    <name type="scientific">Pyronema omphalodes (strain CBS 100304)</name>
    <name type="common">Pyronema confluens</name>
    <dbReference type="NCBI Taxonomy" id="1076935"/>
    <lineage>
        <taxon>Eukaryota</taxon>
        <taxon>Fungi</taxon>
        <taxon>Dikarya</taxon>
        <taxon>Ascomycota</taxon>
        <taxon>Pezizomycotina</taxon>
        <taxon>Pezizomycetes</taxon>
        <taxon>Pezizales</taxon>
        <taxon>Pyronemataceae</taxon>
        <taxon>Pyronema</taxon>
    </lineage>
</organism>